<protein>
    <submittedName>
        <fullName evidence="2">Uncharacterized protein</fullName>
    </submittedName>
</protein>
<keyword evidence="3" id="KW-1185">Reference proteome</keyword>
<gene>
    <name evidence="2" type="ORF">M427DRAFT_48923</name>
</gene>
<name>A0A138ZZQ1_GONPJ</name>
<evidence type="ECO:0000313" key="3">
    <source>
        <dbReference type="Proteomes" id="UP000070544"/>
    </source>
</evidence>
<evidence type="ECO:0000313" key="2">
    <source>
        <dbReference type="EMBL" id="KXS09888.1"/>
    </source>
</evidence>
<dbReference type="AlphaFoldDB" id="A0A138ZZQ1"/>
<evidence type="ECO:0000256" key="1">
    <source>
        <dbReference type="SAM" id="MobiDB-lite"/>
    </source>
</evidence>
<proteinExistence type="predicted"/>
<sequence length="134" mass="14845">MSQTTSSVTEWRGPREFLRCFNDLLIAYSLAMADQSVLPSQFPLCSSFQSNLAIGIYNLADLDAALDDDDDAAVDDDADQMWESDNDDDHDDDNDMEAMDEDSDSDGDSVSDSDSVDDDHDYEEVPDGEDSPRL</sequence>
<organism evidence="2 3">
    <name type="scientific">Gonapodya prolifera (strain JEL478)</name>
    <name type="common">Monoblepharis prolifera</name>
    <dbReference type="NCBI Taxonomy" id="1344416"/>
    <lineage>
        <taxon>Eukaryota</taxon>
        <taxon>Fungi</taxon>
        <taxon>Fungi incertae sedis</taxon>
        <taxon>Chytridiomycota</taxon>
        <taxon>Chytridiomycota incertae sedis</taxon>
        <taxon>Monoblepharidomycetes</taxon>
        <taxon>Monoblepharidales</taxon>
        <taxon>Gonapodyaceae</taxon>
        <taxon>Gonapodya</taxon>
    </lineage>
</organism>
<dbReference type="Proteomes" id="UP000070544">
    <property type="component" value="Unassembled WGS sequence"/>
</dbReference>
<feature type="region of interest" description="Disordered" evidence="1">
    <location>
        <begin position="70"/>
        <end position="134"/>
    </location>
</feature>
<reference evidence="2 3" key="1">
    <citation type="journal article" date="2015" name="Genome Biol. Evol.">
        <title>Phylogenomic analyses indicate that early fungi evolved digesting cell walls of algal ancestors of land plants.</title>
        <authorList>
            <person name="Chang Y."/>
            <person name="Wang S."/>
            <person name="Sekimoto S."/>
            <person name="Aerts A.L."/>
            <person name="Choi C."/>
            <person name="Clum A."/>
            <person name="LaButti K.M."/>
            <person name="Lindquist E.A."/>
            <person name="Yee Ngan C."/>
            <person name="Ohm R.A."/>
            <person name="Salamov A.A."/>
            <person name="Grigoriev I.V."/>
            <person name="Spatafora J.W."/>
            <person name="Berbee M.L."/>
        </authorList>
    </citation>
    <scope>NUCLEOTIDE SEQUENCE [LARGE SCALE GENOMIC DNA]</scope>
    <source>
        <strain evidence="2 3">JEL478</strain>
    </source>
</reference>
<dbReference type="EMBL" id="KQ965844">
    <property type="protein sequence ID" value="KXS09888.1"/>
    <property type="molecule type" value="Genomic_DNA"/>
</dbReference>
<accession>A0A138ZZQ1</accession>